<feature type="signal peptide" evidence="1">
    <location>
        <begin position="1"/>
        <end position="23"/>
    </location>
</feature>
<reference evidence="3 4" key="1">
    <citation type="submission" date="2016-10" db="EMBL/GenBank/DDBJ databases">
        <authorList>
            <person name="de Groot N.N."/>
        </authorList>
    </citation>
    <scope>NUCLEOTIDE SEQUENCE [LARGE SCALE GENOMIC DNA]</scope>
    <source>
        <strain evidence="3 4">DSM 16195</strain>
    </source>
</reference>
<dbReference type="AlphaFoldDB" id="A0A1G7INK2"/>
<keyword evidence="1" id="KW-0732">Signal</keyword>
<dbReference type="InterPro" id="IPR018637">
    <property type="entry name" value="DUF2059"/>
</dbReference>
<gene>
    <name evidence="3" type="ORF">SAMN05421855_106104</name>
</gene>
<evidence type="ECO:0000259" key="2">
    <source>
        <dbReference type="Pfam" id="PF09832"/>
    </source>
</evidence>
<keyword evidence="4" id="KW-1185">Reference proteome</keyword>
<evidence type="ECO:0000313" key="3">
    <source>
        <dbReference type="EMBL" id="SDF14203.1"/>
    </source>
</evidence>
<evidence type="ECO:0000256" key="1">
    <source>
        <dbReference type="SAM" id="SignalP"/>
    </source>
</evidence>
<accession>A0A1G7INK2</accession>
<feature type="chain" id="PRO_5011746858" description="DUF2059 domain-containing protein" evidence="1">
    <location>
        <begin position="24"/>
        <end position="182"/>
    </location>
</feature>
<sequence length="182" mass="20773">MFIMKIRTLFLTLFCAISISVSGQVDSFQENIIDYLNNNGTKAQYSDAYDQMFDVLKNQFSTADVPASVWAELKNNKAESIEEIVNFLTFAYRKHFTEAEIKKMATFYKSEAAQRMVSRSPETTQEDNDKVTAFFDSELGRKIEGKRAELSVDISEISGHWSRELFAAKMGDLIKQGYSPQQ</sequence>
<dbReference type="Pfam" id="PF09832">
    <property type="entry name" value="DUF2059"/>
    <property type="match status" value="1"/>
</dbReference>
<name>A0A1G7INK2_9FLAO</name>
<protein>
    <recommendedName>
        <fullName evidence="2">DUF2059 domain-containing protein</fullName>
    </recommendedName>
</protein>
<organism evidence="3 4">
    <name type="scientific">Ulvibacter litoralis</name>
    <dbReference type="NCBI Taxonomy" id="227084"/>
    <lineage>
        <taxon>Bacteria</taxon>
        <taxon>Pseudomonadati</taxon>
        <taxon>Bacteroidota</taxon>
        <taxon>Flavobacteriia</taxon>
        <taxon>Flavobacteriales</taxon>
        <taxon>Flavobacteriaceae</taxon>
        <taxon>Ulvibacter</taxon>
    </lineage>
</organism>
<dbReference type="Proteomes" id="UP000199321">
    <property type="component" value="Unassembled WGS sequence"/>
</dbReference>
<dbReference type="EMBL" id="FNBA01000006">
    <property type="protein sequence ID" value="SDF14203.1"/>
    <property type="molecule type" value="Genomic_DNA"/>
</dbReference>
<proteinExistence type="predicted"/>
<feature type="domain" description="DUF2059" evidence="2">
    <location>
        <begin position="91"/>
        <end position="129"/>
    </location>
</feature>
<evidence type="ECO:0000313" key="4">
    <source>
        <dbReference type="Proteomes" id="UP000199321"/>
    </source>
</evidence>